<reference evidence="2" key="1">
    <citation type="submission" date="2014-11" db="EMBL/GenBank/DDBJ databases">
        <authorList>
            <person name="Otto D Thomas"/>
            <person name="Naeem Raeece"/>
        </authorList>
    </citation>
    <scope>NUCLEOTIDE SEQUENCE</scope>
</reference>
<dbReference type="EMBL" id="CDMZ01002662">
    <property type="protein sequence ID" value="CEM43337.1"/>
    <property type="molecule type" value="Genomic_DNA"/>
</dbReference>
<name>A0A0G4HHD9_9ALVE</name>
<accession>A0A0G4HHD9</accession>
<sequence length="213" mass="24447">MEYLRYDERPAAVPGPSTNAIQNPYNTNHVMQGEYGFEEPSVWERLTDPSRYTGVHRERFDEFGRGRGLAGRENVYYFDGMTESPSRCHEIYSTVVTQKRKAAVTPGTLGVQKFGTQAVTPKLIWVYRNGDRSHEGHPVYLRNSIKTMEFLYRECTKVACPFTGPVLKIYDQNLKRVKKLEHFVDGGKYLCCGGELPSLDKLEKFLSKFVFVI</sequence>
<gene>
    <name evidence="2" type="ORF">Cvel_6797</name>
</gene>
<dbReference type="InterPro" id="IPR008907">
    <property type="entry name" value="TPP/p25"/>
</dbReference>
<dbReference type="InterPro" id="IPR036572">
    <property type="entry name" value="Doublecortin_dom_sf"/>
</dbReference>
<dbReference type="SMART" id="SM00537">
    <property type="entry name" value="DCX"/>
    <property type="match status" value="1"/>
</dbReference>
<dbReference type="GO" id="GO:0046785">
    <property type="term" value="P:microtubule polymerization"/>
    <property type="evidence" value="ECO:0007669"/>
    <property type="project" value="InterPro"/>
</dbReference>
<evidence type="ECO:0000259" key="1">
    <source>
        <dbReference type="PROSITE" id="PS50309"/>
    </source>
</evidence>
<dbReference type="VEuPathDB" id="CryptoDB:Cvel_6797"/>
<protein>
    <recommendedName>
        <fullName evidence="1">Doublecortin domain-containing protein</fullName>
    </recommendedName>
</protein>
<feature type="domain" description="Doublecortin" evidence="1">
    <location>
        <begin position="122"/>
        <end position="195"/>
    </location>
</feature>
<proteinExistence type="predicted"/>
<dbReference type="Gene3D" id="3.10.20.230">
    <property type="entry name" value="Doublecortin domain"/>
    <property type="match status" value="1"/>
</dbReference>
<dbReference type="InterPro" id="IPR003533">
    <property type="entry name" value="Doublecortin_dom"/>
</dbReference>
<evidence type="ECO:0000313" key="2">
    <source>
        <dbReference type="EMBL" id="CEM43337.1"/>
    </source>
</evidence>
<dbReference type="PROSITE" id="PS50309">
    <property type="entry name" value="DC"/>
    <property type="match status" value="1"/>
</dbReference>
<organism evidence="2">
    <name type="scientific">Chromera velia CCMP2878</name>
    <dbReference type="NCBI Taxonomy" id="1169474"/>
    <lineage>
        <taxon>Eukaryota</taxon>
        <taxon>Sar</taxon>
        <taxon>Alveolata</taxon>
        <taxon>Colpodellida</taxon>
        <taxon>Chromeraceae</taxon>
        <taxon>Chromera</taxon>
    </lineage>
</organism>
<dbReference type="GO" id="GO:0035556">
    <property type="term" value="P:intracellular signal transduction"/>
    <property type="evidence" value="ECO:0007669"/>
    <property type="project" value="InterPro"/>
</dbReference>
<dbReference type="Pfam" id="PF05517">
    <property type="entry name" value="p25-alpha"/>
    <property type="match status" value="1"/>
</dbReference>
<dbReference type="CDD" id="cd01617">
    <property type="entry name" value="DCX"/>
    <property type="match status" value="1"/>
</dbReference>
<dbReference type="SUPFAM" id="SSF89837">
    <property type="entry name" value="Doublecortin (DC)"/>
    <property type="match status" value="1"/>
</dbReference>
<dbReference type="AlphaFoldDB" id="A0A0G4HHD9"/>
<dbReference type="GO" id="GO:0015631">
    <property type="term" value="F:tubulin binding"/>
    <property type="evidence" value="ECO:0007669"/>
    <property type="project" value="InterPro"/>
</dbReference>
<dbReference type="PhylomeDB" id="A0A0G4HHD9"/>
<dbReference type="Pfam" id="PF03607">
    <property type="entry name" value="DCX"/>
    <property type="match status" value="1"/>
</dbReference>